<dbReference type="Pfam" id="PF13350">
    <property type="entry name" value="Y_phosphatase3"/>
    <property type="match status" value="1"/>
</dbReference>
<dbReference type="PROSITE" id="PS00383">
    <property type="entry name" value="TYR_PHOSPHATASE_1"/>
    <property type="match status" value="1"/>
</dbReference>
<evidence type="ECO:0000313" key="3">
    <source>
        <dbReference type="EMBL" id="KAG5939038.1"/>
    </source>
</evidence>
<gene>
    <name evidence="3" type="ORF">E4U60_001101</name>
</gene>
<evidence type="ECO:0000259" key="2">
    <source>
        <dbReference type="PROSITE" id="PS50056"/>
    </source>
</evidence>
<dbReference type="InterPro" id="IPR000387">
    <property type="entry name" value="Tyr_Pase_dom"/>
</dbReference>
<accession>A0A9P7SH02</accession>
<organism evidence="3 4">
    <name type="scientific">Claviceps pazoutovae</name>
    <dbReference type="NCBI Taxonomy" id="1649127"/>
    <lineage>
        <taxon>Eukaryota</taxon>
        <taxon>Fungi</taxon>
        <taxon>Dikarya</taxon>
        <taxon>Ascomycota</taxon>
        <taxon>Pezizomycotina</taxon>
        <taxon>Sordariomycetes</taxon>
        <taxon>Hypocreomycetidae</taxon>
        <taxon>Hypocreales</taxon>
        <taxon>Clavicipitaceae</taxon>
        <taxon>Claviceps</taxon>
    </lineage>
</organism>
<reference evidence="3 4" key="1">
    <citation type="journal article" date="2020" name="bioRxiv">
        <title>Whole genome comparisons of ergot fungi reveals the divergence and evolution of species within the genus Claviceps are the result of varying mechanisms driving genome evolution and host range expansion.</title>
        <authorList>
            <person name="Wyka S.A."/>
            <person name="Mondo S.J."/>
            <person name="Liu M."/>
            <person name="Dettman J."/>
            <person name="Nalam V."/>
            <person name="Broders K.D."/>
        </authorList>
    </citation>
    <scope>NUCLEOTIDE SEQUENCE [LARGE SCALE GENOMIC DNA]</scope>
    <source>
        <strain evidence="3 4">CCC 1485</strain>
    </source>
</reference>
<name>A0A9P7SH02_9HYPO</name>
<dbReference type="OrthoDB" id="449382at2759"/>
<dbReference type="InterPro" id="IPR026893">
    <property type="entry name" value="Tyr/Ser_Pase_IphP-type"/>
</dbReference>
<dbReference type="PANTHER" id="PTHR31126:SF1">
    <property type="entry name" value="TYROSINE SPECIFIC PROTEIN PHOSPHATASES DOMAIN-CONTAINING PROTEIN"/>
    <property type="match status" value="1"/>
</dbReference>
<dbReference type="PROSITE" id="PS50056">
    <property type="entry name" value="TYR_PHOSPHATASE_2"/>
    <property type="match status" value="1"/>
</dbReference>
<dbReference type="EMBL" id="SRPO01000140">
    <property type="protein sequence ID" value="KAG5939038.1"/>
    <property type="molecule type" value="Genomic_DNA"/>
</dbReference>
<dbReference type="InterPro" id="IPR029021">
    <property type="entry name" value="Prot-tyrosine_phosphatase-like"/>
</dbReference>
<dbReference type="PANTHER" id="PTHR31126">
    <property type="entry name" value="TYROSINE-PROTEIN PHOSPHATASE"/>
    <property type="match status" value="1"/>
</dbReference>
<feature type="region of interest" description="Disordered" evidence="1">
    <location>
        <begin position="1"/>
        <end position="37"/>
    </location>
</feature>
<dbReference type="SUPFAM" id="SSF52799">
    <property type="entry name" value="(Phosphotyrosine protein) phosphatases II"/>
    <property type="match status" value="1"/>
</dbReference>
<evidence type="ECO:0000313" key="4">
    <source>
        <dbReference type="Proteomes" id="UP000706124"/>
    </source>
</evidence>
<dbReference type="Gene3D" id="3.90.190.10">
    <property type="entry name" value="Protein tyrosine phosphatase superfamily"/>
    <property type="match status" value="1"/>
</dbReference>
<proteinExistence type="predicted"/>
<feature type="domain" description="Tyrosine specific protein phosphatases" evidence="2">
    <location>
        <begin position="193"/>
        <end position="233"/>
    </location>
</feature>
<dbReference type="Proteomes" id="UP000706124">
    <property type="component" value="Unassembled WGS sequence"/>
</dbReference>
<protein>
    <recommendedName>
        <fullName evidence="2">Tyrosine specific protein phosphatases domain-containing protein</fullName>
    </recommendedName>
</protein>
<sequence length="332" mass="35311">MHSDFMFPLSSTALSRHGPPRASSSAPPPSPPPRFLSIDGVFNVRDFGGHATTMGLSSSSSSSSAVKTRPEIILRSSHLEHITEEGVQQLRALHVSRIFDLRGPQESGQYKAIAQKYNQKTAGGGGGGGGDGGGHRFDAPSPIAALLSLYSAVPFYAVDEKLSTRLARHARAGGGETSSESTPEQYLALAISEAGIRAFQTITRHLLAHPRQPILIHCTLGKDRTGIIFALLLSLVGVPDEAIATEYTLSEQGLEPASAKMVSVLGTLCPDLALETVTRTVDGLKRCHAKCMLGFLRALRESCGGANGYARDLCGLSEPEIACIRDILTVRR</sequence>
<dbReference type="GO" id="GO:0004721">
    <property type="term" value="F:phosphoprotein phosphatase activity"/>
    <property type="evidence" value="ECO:0007669"/>
    <property type="project" value="InterPro"/>
</dbReference>
<comment type="caution">
    <text evidence="3">The sequence shown here is derived from an EMBL/GenBank/DDBJ whole genome shotgun (WGS) entry which is preliminary data.</text>
</comment>
<dbReference type="InterPro" id="IPR016130">
    <property type="entry name" value="Tyr_Pase_AS"/>
</dbReference>
<dbReference type="AlphaFoldDB" id="A0A9P7SH02"/>
<keyword evidence="4" id="KW-1185">Reference proteome</keyword>
<evidence type="ECO:0000256" key="1">
    <source>
        <dbReference type="SAM" id="MobiDB-lite"/>
    </source>
</evidence>